<feature type="compositionally biased region" description="Basic residues" evidence="1">
    <location>
        <begin position="152"/>
        <end position="168"/>
    </location>
</feature>
<feature type="region of interest" description="Disordered" evidence="1">
    <location>
        <begin position="1"/>
        <end position="453"/>
    </location>
</feature>
<feature type="compositionally biased region" description="Basic and acidic residues" evidence="1">
    <location>
        <begin position="762"/>
        <end position="772"/>
    </location>
</feature>
<feature type="compositionally biased region" description="Low complexity" evidence="1">
    <location>
        <begin position="1842"/>
        <end position="1852"/>
    </location>
</feature>
<feature type="compositionally biased region" description="Basic residues" evidence="1">
    <location>
        <begin position="240"/>
        <end position="252"/>
    </location>
</feature>
<evidence type="ECO:0000256" key="1">
    <source>
        <dbReference type="SAM" id="MobiDB-lite"/>
    </source>
</evidence>
<feature type="compositionally biased region" description="Low complexity" evidence="1">
    <location>
        <begin position="480"/>
        <end position="490"/>
    </location>
</feature>
<feature type="region of interest" description="Disordered" evidence="1">
    <location>
        <begin position="727"/>
        <end position="783"/>
    </location>
</feature>
<gene>
    <name evidence="2" type="primary">CHI8_1</name>
    <name evidence="2" type="ORF">FRACYDRAFT_250799</name>
</gene>
<feature type="compositionally biased region" description="Basic and acidic residues" evidence="1">
    <location>
        <begin position="1493"/>
        <end position="1514"/>
    </location>
</feature>
<name>A0A1E7EP72_9STRA</name>
<feature type="compositionally biased region" description="Polar residues" evidence="1">
    <location>
        <begin position="1347"/>
        <end position="1360"/>
    </location>
</feature>
<dbReference type="Proteomes" id="UP000095751">
    <property type="component" value="Unassembled WGS sequence"/>
</dbReference>
<feature type="compositionally biased region" description="Basic residues" evidence="1">
    <location>
        <begin position="94"/>
        <end position="105"/>
    </location>
</feature>
<feature type="compositionally biased region" description="Polar residues" evidence="1">
    <location>
        <begin position="424"/>
        <end position="437"/>
    </location>
</feature>
<feature type="compositionally biased region" description="Polar residues" evidence="1">
    <location>
        <begin position="1865"/>
        <end position="1876"/>
    </location>
</feature>
<feature type="compositionally biased region" description="Low complexity" evidence="1">
    <location>
        <begin position="668"/>
        <end position="686"/>
    </location>
</feature>
<feature type="region of interest" description="Disordered" evidence="1">
    <location>
        <begin position="1444"/>
        <end position="1469"/>
    </location>
</feature>
<feature type="compositionally biased region" description="Basic residues" evidence="1">
    <location>
        <begin position="275"/>
        <end position="284"/>
    </location>
</feature>
<evidence type="ECO:0000313" key="3">
    <source>
        <dbReference type="Proteomes" id="UP000095751"/>
    </source>
</evidence>
<feature type="region of interest" description="Disordered" evidence="1">
    <location>
        <begin position="1094"/>
        <end position="1116"/>
    </location>
</feature>
<feature type="compositionally biased region" description="Acidic residues" evidence="1">
    <location>
        <begin position="557"/>
        <end position="572"/>
    </location>
</feature>
<dbReference type="Gene3D" id="3.40.30.10">
    <property type="entry name" value="Glutaredoxin"/>
    <property type="match status" value="1"/>
</dbReference>
<keyword evidence="3" id="KW-1185">Reference proteome</keyword>
<feature type="compositionally biased region" description="Low complexity" evidence="1">
    <location>
        <begin position="439"/>
        <end position="453"/>
    </location>
</feature>
<feature type="compositionally biased region" description="Low complexity" evidence="1">
    <location>
        <begin position="230"/>
        <end position="239"/>
    </location>
</feature>
<feature type="compositionally biased region" description="Gly residues" evidence="1">
    <location>
        <begin position="730"/>
        <end position="740"/>
    </location>
</feature>
<feature type="region of interest" description="Disordered" evidence="1">
    <location>
        <begin position="1533"/>
        <end position="1591"/>
    </location>
</feature>
<protein>
    <submittedName>
        <fullName evidence="2">Chitinase-like protein</fullName>
    </submittedName>
</protein>
<feature type="compositionally biased region" description="Basic residues" evidence="1">
    <location>
        <begin position="2198"/>
        <end position="2226"/>
    </location>
</feature>
<dbReference type="KEGG" id="fcy:FRACYDRAFT_250799"/>
<feature type="compositionally biased region" description="Low complexity" evidence="1">
    <location>
        <begin position="1329"/>
        <end position="1341"/>
    </location>
</feature>
<dbReference type="InParanoid" id="A0A1E7EP72"/>
<feature type="region of interest" description="Disordered" evidence="1">
    <location>
        <begin position="1489"/>
        <end position="1518"/>
    </location>
</feature>
<feature type="compositionally biased region" description="Basic residues" evidence="1">
    <location>
        <begin position="186"/>
        <end position="197"/>
    </location>
</feature>
<feature type="region of interest" description="Disordered" evidence="1">
    <location>
        <begin position="1327"/>
        <end position="1384"/>
    </location>
</feature>
<feature type="compositionally biased region" description="Polar residues" evidence="1">
    <location>
        <begin position="1547"/>
        <end position="1560"/>
    </location>
</feature>
<feature type="region of interest" description="Disordered" evidence="1">
    <location>
        <begin position="2081"/>
        <end position="2117"/>
    </location>
</feature>
<feature type="compositionally biased region" description="Low complexity" evidence="1">
    <location>
        <begin position="69"/>
        <end position="80"/>
    </location>
</feature>
<feature type="region of interest" description="Disordered" evidence="1">
    <location>
        <begin position="861"/>
        <end position="915"/>
    </location>
</feature>
<evidence type="ECO:0000313" key="2">
    <source>
        <dbReference type="EMBL" id="OEU07772.1"/>
    </source>
</evidence>
<dbReference type="EMBL" id="KV784384">
    <property type="protein sequence ID" value="OEU07772.1"/>
    <property type="molecule type" value="Genomic_DNA"/>
</dbReference>
<organism evidence="2 3">
    <name type="scientific">Fragilariopsis cylindrus CCMP1102</name>
    <dbReference type="NCBI Taxonomy" id="635003"/>
    <lineage>
        <taxon>Eukaryota</taxon>
        <taxon>Sar</taxon>
        <taxon>Stramenopiles</taxon>
        <taxon>Ochrophyta</taxon>
        <taxon>Bacillariophyta</taxon>
        <taxon>Bacillariophyceae</taxon>
        <taxon>Bacillariophycidae</taxon>
        <taxon>Bacillariales</taxon>
        <taxon>Bacillariaceae</taxon>
        <taxon>Fragilariopsis</taxon>
    </lineage>
</organism>
<feature type="compositionally biased region" description="Low complexity" evidence="1">
    <location>
        <begin position="399"/>
        <end position="422"/>
    </location>
</feature>
<feature type="region of interest" description="Disordered" evidence="1">
    <location>
        <begin position="1251"/>
        <end position="1290"/>
    </location>
</feature>
<feature type="compositionally biased region" description="Polar residues" evidence="1">
    <location>
        <begin position="1581"/>
        <end position="1591"/>
    </location>
</feature>
<feature type="compositionally biased region" description="Basic and acidic residues" evidence="1">
    <location>
        <begin position="2038"/>
        <end position="2058"/>
    </location>
</feature>
<feature type="compositionally biased region" description="Basic and acidic residues" evidence="1">
    <location>
        <begin position="1533"/>
        <end position="1545"/>
    </location>
</feature>
<feature type="region of interest" description="Disordered" evidence="1">
    <location>
        <begin position="512"/>
        <end position="687"/>
    </location>
</feature>
<dbReference type="OrthoDB" id="49680at2759"/>
<proteinExistence type="predicted"/>
<feature type="compositionally biased region" description="Low complexity" evidence="1">
    <location>
        <begin position="349"/>
        <end position="374"/>
    </location>
</feature>
<feature type="region of interest" description="Disordered" evidence="1">
    <location>
        <begin position="2153"/>
        <end position="2226"/>
    </location>
</feature>
<feature type="compositionally biased region" description="Basic and acidic residues" evidence="1">
    <location>
        <begin position="1638"/>
        <end position="1653"/>
    </location>
</feature>
<feature type="compositionally biased region" description="Acidic residues" evidence="1">
    <location>
        <begin position="130"/>
        <end position="143"/>
    </location>
</feature>
<feature type="compositionally biased region" description="Basic and acidic residues" evidence="1">
    <location>
        <begin position="2158"/>
        <end position="2167"/>
    </location>
</feature>
<feature type="compositionally biased region" description="Acidic residues" evidence="1">
    <location>
        <begin position="1898"/>
        <end position="1911"/>
    </location>
</feature>
<reference evidence="2 3" key="1">
    <citation type="submission" date="2016-09" db="EMBL/GenBank/DDBJ databases">
        <title>Extensive genetic diversity and differential bi-allelic expression allows diatom success in the polar Southern Ocean.</title>
        <authorList>
            <consortium name="DOE Joint Genome Institute"/>
            <person name="Mock T."/>
            <person name="Otillar R.P."/>
            <person name="Strauss J."/>
            <person name="Dupont C."/>
            <person name="Frickenhaus S."/>
            <person name="Maumus F."/>
            <person name="Mcmullan M."/>
            <person name="Sanges R."/>
            <person name="Schmutz J."/>
            <person name="Toseland A."/>
            <person name="Valas R."/>
            <person name="Veluchamy A."/>
            <person name="Ward B.J."/>
            <person name="Allen A."/>
            <person name="Barry K."/>
            <person name="Falciatore A."/>
            <person name="Ferrante M."/>
            <person name="Fortunato A.E."/>
            <person name="Gloeckner G."/>
            <person name="Gruber A."/>
            <person name="Hipkin R."/>
            <person name="Janech M."/>
            <person name="Kroth P."/>
            <person name="Leese F."/>
            <person name="Lindquist E."/>
            <person name="Lyon B.R."/>
            <person name="Martin J."/>
            <person name="Mayer C."/>
            <person name="Parker M."/>
            <person name="Quesneville H."/>
            <person name="Raymond J."/>
            <person name="Uhlig C."/>
            <person name="Valentin K.U."/>
            <person name="Worden A.Z."/>
            <person name="Armbrust E.V."/>
            <person name="Bowler C."/>
            <person name="Green B."/>
            <person name="Moulton V."/>
            <person name="Van Oosterhout C."/>
            <person name="Grigoriev I."/>
        </authorList>
    </citation>
    <scope>NUCLEOTIDE SEQUENCE [LARGE SCALE GENOMIC DNA]</scope>
    <source>
        <strain evidence="2 3">CCMP1102</strain>
    </source>
</reference>
<feature type="region of interest" description="Disordered" evidence="1">
    <location>
        <begin position="1609"/>
        <end position="1677"/>
    </location>
</feature>
<accession>A0A1E7EP72</accession>
<feature type="region of interest" description="Disordered" evidence="1">
    <location>
        <begin position="1839"/>
        <end position="1912"/>
    </location>
</feature>
<feature type="region of interest" description="Disordered" evidence="1">
    <location>
        <begin position="466"/>
        <end position="500"/>
    </location>
</feature>
<feature type="compositionally biased region" description="Low complexity" evidence="1">
    <location>
        <begin position="597"/>
        <end position="630"/>
    </location>
</feature>
<feature type="compositionally biased region" description="Low complexity" evidence="1">
    <location>
        <begin position="8"/>
        <end position="34"/>
    </location>
</feature>
<feature type="region of interest" description="Disordered" evidence="1">
    <location>
        <begin position="2037"/>
        <end position="2067"/>
    </location>
</feature>
<feature type="compositionally biased region" description="Low complexity" evidence="1">
    <location>
        <begin position="539"/>
        <end position="549"/>
    </location>
</feature>
<feature type="compositionally biased region" description="Basic and acidic residues" evidence="1">
    <location>
        <begin position="1565"/>
        <end position="1580"/>
    </location>
</feature>
<feature type="compositionally biased region" description="Polar residues" evidence="1">
    <location>
        <begin position="1666"/>
        <end position="1675"/>
    </location>
</feature>
<sequence length="2226" mass="239035">MMEGNKNSSTTTTTTTVTTSVSTATAAAVVASSTERVIPRRRMRSSAVKKQPPASIMIKESSAIPVIETATTPSITSAPSDEQQQETTTTSPSSKKKKAKSKTSKKSSLSSNGGSGGGGSWQWDIPVVEVEGDDEDKVVDGNDESYTLLSPSKKKKSSNTSTSKKKTKNSVVLSPEEVYENLSKSPTKKSSKKKSSSKKFDNGNSSSNSDLTASIRDLVSSSETKEQEEPSSTTPTSSTKKTKKSSKSKKKSASSSSSSGLDLLSPSSGGERLSSPKKKKSSKKKSMDNNKEKKRSPIASAKSRWMTNPSYKELDNDDDNFDGISSSSSLKTDETLKNPMYDDKLSSSTGNMNMTMTMMTANNKNRRPSSLLDPPELPLPKVAVRPPSLLDPPESPRADATTSSAVVDASTTTTATTSVVDDIQISTISPWRTTSKPKVTASTASPSPSPSTTVVALAAKAVVAAAAEENKKKKKKLMMKKQQNNKIINKPTTGGSKRSLFGIATGLDFTENDEIPYWSNRSRSNRPDDSSSSDDDDNNNNNVVVVSSKPKVKEPEPELEPELEQPELEESFSDGIKRNPLISPWGGTPKTKVTEESSTTATATTASASASATATGTSNSSASASVSYSSLFPPPIDAGDKGRYGYPELNEIIDKNDDDTDQQNPIADGNKNNNYDDSSSSIVIGDGIHRNRLSSPWARKAKQSTATITTTATGSASCSSFLSPPIVTAGSGGKNDGGGDNNDDDDDANHKVRYGYPELNEIIDKNDDKNHQDTIGGGNNNNVGSSSILSVDGIQRNPLSSPWARKAKISTVNTATGPRSSLSASYSSFLSPPIDIGGSGNGGDANDRGRYVYPELKEIFTDDDDTHNRNKNNNNDSGVLGDGIQRNPLSSPWASKPKKSVKKPSSSSPWAEAKHKLKPTRNALLMMGSSPLDDDNIEQEKGVLIDGIKLRQVSPQSKSSPLSSRPILGVGRYMGTSLRSITSGDHSAVGGVDGIDASPVSPSATGTKKKKATNMSVLLPPMNVGEDYKNNADFDDDDDISIDALVDLSPSLASSIHSLSLTSSYQQQKEQQQVVDQAEIFERSVRDRLSLFGEPAGMMMSPPPQRKKKVASTSNTRRSFGYGVTSTKKGGLAGVVAVDMNASSPTIMSTNPSSFSSTNSDYFASAAAPTAANTTNVAALSGAAFESLLRTGSDHSSASLASNRGVKPQASSSYIGGIGPVTIGIAGSSSDLSNDSADGLLSVKDRTKVWGGARRRGGSVASGTNKNTGQHGGSRGGDESSLGTGGSLSVGDQELFLSKTTSSEEYDDITMSMHASAPILSVKDRMRSWTKSPATKSSSKKGGIIPRSSTRRLSLPTIDQMTEDESITDDHEGSLDSNAPSKARTWAVPSHVPAYANRRSSLKMVAPPAVDIQKQRQHASLGGSMASLPSLEWSNNSSSLYSTGNLRKVDPQNLRPVGAGDTTNGTEHSISSIKFPTTILAVGNADISSNDSQEVKSNLHDESLSERDDDHHMMESSSSLYLQKTLLRKVEPPRENKWKASRDDEINGSSHESLASSLYATAQLKKVEPSKEEKWKEPKNGDNNTAVLYSTQDLRPATYPIEDKWKEKEVIDSSETATEFELSESYDQGEMPTGETTGETKKDESKSVERPRDEDESGSELDVTDLQESSKSSGNKRLLMLVSTTSGRQEQKTAQDRALTILKGMRIDPQHLEQLDGADPDPNIRERRNELFAISGIRAQYPQFFLVDANEKVKFLCTWDSFELMHDMDSLSESMNLDTHLISSSSIQKQDDVEEEMVGGYVQDMESTLSSPGEAEVQDAQEVQDVISKENDVVVEAGSQDEAPAPASASEEVTGEEVTEDEVVHNTTQEEVSTPSIDEVKDDEPPSTIGEDDAKVVDDEENIQPDDDVINDADVRNEAPAALSQFNTEEVIIVKNIEGTIELEASLTDTDKVEDIIIPSSSPDGNVINEDQPMQIPKTVASICNEELQLDPIVDKSDTVVAVEEKEVHGDSNDIDNDNCNDAEGVTQISLDSFLETTPRKQIIDQDHDAKDDLHDNNGDGDEDDDDFRIDLALRKTSFNAVGNEPPLPLDRRTSMVSESGWSTDDDSNTIKSDYTDKSFGTIGSGAIVVDATSITSKEDAATKQLSKMAMAAAKINQKKDENKAKQQDIVFTPSISNETTNNGDNNNEEEDAQKSNGFKKKKKNKNKKKKSNSSSSSKKKKKKHN</sequence>
<feature type="compositionally biased region" description="Basic and acidic residues" evidence="1">
    <location>
        <begin position="331"/>
        <end position="345"/>
    </location>
</feature>
<feature type="compositionally biased region" description="Acidic residues" evidence="1">
    <location>
        <begin position="1654"/>
        <end position="1665"/>
    </location>
</feature>
<feature type="compositionally biased region" description="Low complexity" evidence="1">
    <location>
        <begin position="253"/>
        <end position="271"/>
    </location>
</feature>